<organism evidence="3 4">
    <name type="scientific">Aestuariibaculum marinum</name>
    <dbReference type="NCBI Taxonomy" id="2683592"/>
    <lineage>
        <taxon>Bacteria</taxon>
        <taxon>Pseudomonadati</taxon>
        <taxon>Bacteroidota</taxon>
        <taxon>Flavobacteriia</taxon>
        <taxon>Flavobacteriales</taxon>
        <taxon>Flavobacteriaceae</taxon>
    </lineage>
</organism>
<dbReference type="InterPro" id="IPR050553">
    <property type="entry name" value="Thioredoxin_ResA/DsbE_sf"/>
</dbReference>
<comment type="caution">
    <text evidence="3">The sequence shown here is derived from an EMBL/GenBank/DDBJ whole genome shotgun (WGS) entry which is preliminary data.</text>
</comment>
<proteinExistence type="predicted"/>
<dbReference type="GO" id="GO:0016491">
    <property type="term" value="F:oxidoreductase activity"/>
    <property type="evidence" value="ECO:0007669"/>
    <property type="project" value="InterPro"/>
</dbReference>
<dbReference type="Proteomes" id="UP000621516">
    <property type="component" value="Unassembled WGS sequence"/>
</dbReference>
<keyword evidence="4" id="KW-1185">Reference proteome</keyword>
<dbReference type="PROSITE" id="PS51352">
    <property type="entry name" value="THIOREDOXIN_2"/>
    <property type="match status" value="1"/>
</dbReference>
<dbReference type="Pfam" id="PF08534">
    <property type="entry name" value="Redoxin"/>
    <property type="match status" value="1"/>
</dbReference>
<dbReference type="InterPro" id="IPR013740">
    <property type="entry name" value="Redoxin"/>
</dbReference>
<dbReference type="SUPFAM" id="SSF52833">
    <property type="entry name" value="Thioredoxin-like"/>
    <property type="match status" value="1"/>
</dbReference>
<feature type="domain" description="Thioredoxin" evidence="2">
    <location>
        <begin position="303"/>
        <end position="447"/>
    </location>
</feature>
<feature type="signal peptide" evidence="1">
    <location>
        <begin position="1"/>
        <end position="17"/>
    </location>
</feature>
<reference evidence="3 4" key="1">
    <citation type="journal article" date="2018" name="J. Microbiol.">
        <title>Aestuariibaculum marinum sp. nov., a marine bacterium isolated from seawater in South Korea.</title>
        <authorList>
            <person name="Choi J."/>
            <person name="Lee D."/>
            <person name="Jang J.H."/>
            <person name="Cha S."/>
            <person name="Seo T."/>
        </authorList>
    </citation>
    <scope>NUCLEOTIDE SEQUENCE [LARGE SCALE GENOMIC DNA]</scope>
    <source>
        <strain evidence="3 4">IP7</strain>
    </source>
</reference>
<name>A0A8J6PVR7_9FLAO</name>
<evidence type="ECO:0000313" key="4">
    <source>
        <dbReference type="Proteomes" id="UP000621516"/>
    </source>
</evidence>
<dbReference type="InterPro" id="IPR013766">
    <property type="entry name" value="Thioredoxin_domain"/>
</dbReference>
<evidence type="ECO:0000313" key="3">
    <source>
        <dbReference type="EMBL" id="MBD0823456.1"/>
    </source>
</evidence>
<gene>
    <name evidence="3" type="ORF">ICJ85_05425</name>
</gene>
<dbReference type="AlphaFoldDB" id="A0A8J6PVR7"/>
<protein>
    <submittedName>
        <fullName evidence="3">TlpA family protein disulfide reductase</fullName>
    </submittedName>
</protein>
<evidence type="ECO:0000256" key="1">
    <source>
        <dbReference type="SAM" id="SignalP"/>
    </source>
</evidence>
<sequence>MKRFLILIGLISNILLAQHSIKGVFTPPEDYRVAVLYKVTPTISEYITHAEVDKKGNFEIALDSTVTKGMYRIVYAIPEEDYNFDIIYNKKEDISLTFNSETGLKILSSSENKLMSSYTNSMSMITHSINNYYRDKSEDTLALVSIFKTQREAQKGFEDLAKNTIALAFIKANKPYIPKHYEDVETYSKNVKTHYFDHVNFTNKTLQSSNFLNERMVNYVFGVVTDSINREANYKENINVFCEAMKEAPIQIKRTLLVDLWEQMRDLNYEKTANYISDTYLINIAKKLNDTALVDGLSLYRNISIGKVAPDFSFDVEKDGVKRSKKLSELTGVKNYILVFWNSTCAHCLDEIPQLEAFIKGKKKEDITVIAIGLEDSPEYWNRVVKRLPNFIHVYGAGYWDNEIGNSYGVTATPSYFVLDKDKHIVAKPDDIDVLKLYFESLKNKGKNKASQK</sequence>
<dbReference type="InterPro" id="IPR036249">
    <property type="entry name" value="Thioredoxin-like_sf"/>
</dbReference>
<feature type="chain" id="PRO_5035222182" evidence="1">
    <location>
        <begin position="18"/>
        <end position="453"/>
    </location>
</feature>
<dbReference type="EMBL" id="JACVXD010000002">
    <property type="protein sequence ID" value="MBD0823456.1"/>
    <property type="molecule type" value="Genomic_DNA"/>
</dbReference>
<dbReference type="PANTHER" id="PTHR42852:SF13">
    <property type="entry name" value="PROTEIN DIPZ"/>
    <property type="match status" value="1"/>
</dbReference>
<dbReference type="CDD" id="cd02966">
    <property type="entry name" value="TlpA_like_family"/>
    <property type="match status" value="1"/>
</dbReference>
<accession>A0A8J6PVR7</accession>
<dbReference type="RefSeq" id="WP_188222761.1">
    <property type="nucleotide sequence ID" value="NZ_JACVXD010000002.1"/>
</dbReference>
<dbReference type="PANTHER" id="PTHR42852">
    <property type="entry name" value="THIOL:DISULFIDE INTERCHANGE PROTEIN DSBE"/>
    <property type="match status" value="1"/>
</dbReference>
<keyword evidence="1" id="KW-0732">Signal</keyword>
<evidence type="ECO:0000259" key="2">
    <source>
        <dbReference type="PROSITE" id="PS51352"/>
    </source>
</evidence>
<dbReference type="Gene3D" id="3.40.30.10">
    <property type="entry name" value="Glutaredoxin"/>
    <property type="match status" value="1"/>
</dbReference>